<gene>
    <name evidence="3" type="ORF">DIATSA_LOCUS9652</name>
</gene>
<dbReference type="EMBL" id="OU893335">
    <property type="protein sequence ID" value="CAG9792091.1"/>
    <property type="molecule type" value="Genomic_DNA"/>
</dbReference>
<feature type="compositionally biased region" description="Low complexity" evidence="2">
    <location>
        <begin position="316"/>
        <end position="332"/>
    </location>
</feature>
<name>A0A9N9R9A6_9NEOP</name>
<organism evidence="3 4">
    <name type="scientific">Diatraea saccharalis</name>
    <name type="common">sugarcane borer</name>
    <dbReference type="NCBI Taxonomy" id="40085"/>
    <lineage>
        <taxon>Eukaryota</taxon>
        <taxon>Metazoa</taxon>
        <taxon>Ecdysozoa</taxon>
        <taxon>Arthropoda</taxon>
        <taxon>Hexapoda</taxon>
        <taxon>Insecta</taxon>
        <taxon>Pterygota</taxon>
        <taxon>Neoptera</taxon>
        <taxon>Endopterygota</taxon>
        <taxon>Lepidoptera</taxon>
        <taxon>Glossata</taxon>
        <taxon>Ditrysia</taxon>
        <taxon>Pyraloidea</taxon>
        <taxon>Crambidae</taxon>
        <taxon>Crambinae</taxon>
        <taxon>Diatraea</taxon>
    </lineage>
</organism>
<feature type="compositionally biased region" description="Pro residues" evidence="2">
    <location>
        <begin position="216"/>
        <end position="226"/>
    </location>
</feature>
<reference evidence="3" key="1">
    <citation type="submission" date="2021-12" db="EMBL/GenBank/DDBJ databases">
        <authorList>
            <person name="King R."/>
        </authorList>
    </citation>
    <scope>NUCLEOTIDE SEQUENCE</scope>
</reference>
<feature type="compositionally biased region" description="Basic residues" evidence="2">
    <location>
        <begin position="301"/>
        <end position="312"/>
    </location>
</feature>
<dbReference type="OrthoDB" id="336088at2759"/>
<feature type="region of interest" description="Disordered" evidence="2">
    <location>
        <begin position="245"/>
        <end position="274"/>
    </location>
</feature>
<feature type="region of interest" description="Disordered" evidence="2">
    <location>
        <begin position="287"/>
        <end position="332"/>
    </location>
</feature>
<feature type="compositionally biased region" description="Polar residues" evidence="2">
    <location>
        <begin position="287"/>
        <end position="300"/>
    </location>
</feature>
<evidence type="ECO:0000256" key="1">
    <source>
        <dbReference type="SAM" id="Coils"/>
    </source>
</evidence>
<sequence length="505" mass="58546">MEVSNEIKEDIRKTQSDLKNAIRVHQVWVARLQEDENNMHLITKVKEAEKEIISIGQTQKLVVDRLRRELELYQQRLKARNKQINIENDNRFVAQQLREHQLQFRNRNRTLLKPSVLNEIHVKTENNDNLKDSISDSDNELKSSNEKENSNHSESDDREKFRNESHKPSVHESRNNFANALNKFKEQYIEKKLQECEWQEQRSDSDSSHGMELSPTPSPPPLPQPGEPVTQEVFMRLIGLVTPSQKEVLEKKRNERRKRSTTSTNRNDFLYGNFDMMPKRKKYNQFPYLQSHNDPPQTRSAKLRKQQKHQNKSSREGSPSESSTENKSSWSNKPAWVASLPAGLSVEPVYSANKKICHSCERNDVPSLLVWCVACSVWQHTGCGVEGSCTTCRTPLPEPACSPHANHERDSQLYRDKLAERKRLQERNIELCIELRKLEARAASLKENLDEHNAEKRQLLADQIKTQRNLQKLLDFISQFKETSISMRATSASESGSEMSKSNEE</sequence>
<keyword evidence="4" id="KW-1185">Reference proteome</keyword>
<dbReference type="AlphaFoldDB" id="A0A9N9R9A6"/>
<evidence type="ECO:0000313" key="4">
    <source>
        <dbReference type="Proteomes" id="UP001153714"/>
    </source>
</evidence>
<feature type="compositionally biased region" description="Basic and acidic residues" evidence="2">
    <location>
        <begin position="197"/>
        <end position="209"/>
    </location>
</feature>
<evidence type="ECO:0000256" key="2">
    <source>
        <dbReference type="SAM" id="MobiDB-lite"/>
    </source>
</evidence>
<dbReference type="Proteomes" id="UP001153714">
    <property type="component" value="Chromosome 4"/>
</dbReference>
<feature type="compositionally biased region" description="Basic and acidic residues" evidence="2">
    <location>
        <begin position="128"/>
        <end position="174"/>
    </location>
</feature>
<feature type="region of interest" description="Disordered" evidence="2">
    <location>
        <begin position="486"/>
        <end position="505"/>
    </location>
</feature>
<evidence type="ECO:0000313" key="3">
    <source>
        <dbReference type="EMBL" id="CAG9792091.1"/>
    </source>
</evidence>
<reference evidence="3" key="2">
    <citation type="submission" date="2022-10" db="EMBL/GenBank/DDBJ databases">
        <authorList>
            <consortium name="ENA_rothamsted_submissions"/>
            <consortium name="culmorum"/>
            <person name="King R."/>
        </authorList>
    </citation>
    <scope>NUCLEOTIDE SEQUENCE</scope>
</reference>
<keyword evidence="1" id="KW-0175">Coiled coil</keyword>
<protein>
    <submittedName>
        <fullName evidence="3">Uncharacterized protein</fullName>
    </submittedName>
</protein>
<feature type="region of interest" description="Disordered" evidence="2">
    <location>
        <begin position="197"/>
        <end position="228"/>
    </location>
</feature>
<proteinExistence type="predicted"/>
<feature type="coiled-coil region" evidence="1">
    <location>
        <begin position="421"/>
        <end position="462"/>
    </location>
</feature>
<feature type="region of interest" description="Disordered" evidence="2">
    <location>
        <begin position="128"/>
        <end position="176"/>
    </location>
</feature>
<feature type="compositionally biased region" description="Low complexity" evidence="2">
    <location>
        <begin position="491"/>
        <end position="505"/>
    </location>
</feature>
<accession>A0A9N9R9A6</accession>